<feature type="compositionally biased region" description="Polar residues" evidence="1">
    <location>
        <begin position="59"/>
        <end position="74"/>
    </location>
</feature>
<protein>
    <recommendedName>
        <fullName evidence="4">60S ribosomal protein L28</fullName>
    </recommendedName>
</protein>
<accession>A0A2I2ZNW7</accession>
<evidence type="ECO:0000313" key="3">
    <source>
        <dbReference type="Proteomes" id="UP000001519"/>
    </source>
</evidence>
<keyword evidence="3" id="KW-1185">Reference proteome</keyword>
<evidence type="ECO:0008006" key="4">
    <source>
        <dbReference type="Google" id="ProtNLM"/>
    </source>
</evidence>
<name>A0A2I2ZNW7_GORGO</name>
<dbReference type="Ensembl" id="ENSGGOT00000047507.1">
    <property type="protein sequence ID" value="ENSGGOP00000048851.1"/>
    <property type="gene ID" value="ENSGGOG00000038539.1"/>
</dbReference>
<dbReference type="Bgee" id="ENSGGOG00000038539">
    <property type="expression patterns" value="Expressed in prefrontal cortex"/>
</dbReference>
<feature type="region of interest" description="Disordered" evidence="1">
    <location>
        <begin position="55"/>
        <end position="74"/>
    </location>
</feature>
<reference evidence="2" key="4">
    <citation type="submission" date="2025-09" db="UniProtKB">
        <authorList>
            <consortium name="Ensembl"/>
        </authorList>
    </citation>
    <scope>IDENTIFICATION</scope>
</reference>
<reference evidence="3" key="1">
    <citation type="submission" date="2011-05" db="EMBL/GenBank/DDBJ databases">
        <title>Insights into the evolution of the great apes provided by the gorilla genome.</title>
        <authorList>
            <person name="Scally A."/>
        </authorList>
    </citation>
    <scope>NUCLEOTIDE SEQUENCE [LARGE SCALE GENOMIC DNA]</scope>
</reference>
<reference evidence="2" key="3">
    <citation type="submission" date="2025-08" db="UniProtKB">
        <authorList>
            <consortium name="Ensembl"/>
        </authorList>
    </citation>
    <scope>IDENTIFICATION</scope>
</reference>
<dbReference type="STRING" id="9593.ENSGGOP00000048851"/>
<organism evidence="2 3">
    <name type="scientific">Gorilla gorilla gorilla</name>
    <name type="common">Western lowland gorilla</name>
    <dbReference type="NCBI Taxonomy" id="9595"/>
    <lineage>
        <taxon>Eukaryota</taxon>
        <taxon>Metazoa</taxon>
        <taxon>Chordata</taxon>
        <taxon>Craniata</taxon>
        <taxon>Vertebrata</taxon>
        <taxon>Euteleostomi</taxon>
        <taxon>Mammalia</taxon>
        <taxon>Eutheria</taxon>
        <taxon>Euarchontoglires</taxon>
        <taxon>Primates</taxon>
        <taxon>Haplorrhini</taxon>
        <taxon>Catarrhini</taxon>
        <taxon>Hominidae</taxon>
        <taxon>Gorilla</taxon>
    </lineage>
</organism>
<dbReference type="Gene3D" id="3.30.390.110">
    <property type="match status" value="1"/>
</dbReference>
<evidence type="ECO:0000313" key="2">
    <source>
        <dbReference type="Ensembl" id="ENSGGOP00000048851.1"/>
    </source>
</evidence>
<proteinExistence type="predicted"/>
<dbReference type="EMBL" id="CABD030025518">
    <property type="status" value="NOT_ANNOTATED_CDS"/>
    <property type="molecule type" value="Genomic_DNA"/>
</dbReference>
<dbReference type="AlphaFoldDB" id="A0A2I2ZNW7"/>
<dbReference type="GeneTree" id="ENSGT01030000235945"/>
<sequence length="74" mass="7793">MSAHLQSVVVQNCSGFLIKRNKQTYSTEPNNLKTVGVEPAAHGKGVLVVMNGRLPPCGPSSTRTLEPNSAASDT</sequence>
<dbReference type="InParanoid" id="A0A2I2ZNW7"/>
<dbReference type="GO" id="GO:0022625">
    <property type="term" value="C:cytosolic large ribosomal subunit"/>
    <property type="evidence" value="ECO:0000318"/>
    <property type="project" value="GO_Central"/>
</dbReference>
<reference evidence="2 3" key="2">
    <citation type="journal article" date="2012" name="Nature">
        <title>Insights into hominid evolution from the gorilla genome sequence.</title>
        <authorList>
            <person name="Scally A."/>
            <person name="Dutheil J.Y."/>
            <person name="Hillier L.W."/>
            <person name="Jordan G.E."/>
            <person name="Goodhead I."/>
            <person name="Herrero J."/>
            <person name="Hobolth A."/>
            <person name="Lappalainen T."/>
            <person name="Mailund T."/>
            <person name="Marques-Bonet T."/>
            <person name="McCarthy S."/>
            <person name="Montgomery S.H."/>
            <person name="Schwalie P.C."/>
            <person name="Tang Y.A."/>
            <person name="Ward M.C."/>
            <person name="Xue Y."/>
            <person name="Yngvadottir B."/>
            <person name="Alkan C."/>
            <person name="Andersen L.N."/>
            <person name="Ayub Q."/>
            <person name="Ball E.V."/>
            <person name="Beal K."/>
            <person name="Bradley B.J."/>
            <person name="Chen Y."/>
            <person name="Clee C.M."/>
            <person name="Fitzgerald S."/>
            <person name="Graves T.A."/>
            <person name="Gu Y."/>
            <person name="Heath P."/>
            <person name="Heger A."/>
            <person name="Karakoc E."/>
            <person name="Kolb-Kokocinski A."/>
            <person name="Laird G.K."/>
            <person name="Lunter G."/>
            <person name="Meader S."/>
            <person name="Mort M."/>
            <person name="Mullikin J.C."/>
            <person name="Munch K."/>
            <person name="O'Connor T.D."/>
            <person name="Phillips A.D."/>
            <person name="Prado-Martinez J."/>
            <person name="Rogers A.S."/>
            <person name="Sajjadian S."/>
            <person name="Schmidt D."/>
            <person name="Shaw K."/>
            <person name="Simpson J.T."/>
            <person name="Stenson P.D."/>
            <person name="Turner D.J."/>
            <person name="Vigilant L."/>
            <person name="Vilella A.J."/>
            <person name="Whitener W."/>
            <person name="Zhu B."/>
            <person name="Cooper D.N."/>
            <person name="de Jong P."/>
            <person name="Dermitzakis E.T."/>
            <person name="Eichler E.E."/>
            <person name="Flicek P."/>
            <person name="Goldman N."/>
            <person name="Mundy N.I."/>
            <person name="Ning Z."/>
            <person name="Odom D.T."/>
            <person name="Ponting C.P."/>
            <person name="Quail M.A."/>
            <person name="Ryder O.A."/>
            <person name="Searle S.M."/>
            <person name="Warren W.C."/>
            <person name="Wilson R.K."/>
            <person name="Schierup M.H."/>
            <person name="Rogers J."/>
            <person name="Tyler-Smith C."/>
            <person name="Durbin R."/>
        </authorList>
    </citation>
    <scope>NUCLEOTIDE SEQUENCE [LARGE SCALE GENOMIC DNA]</scope>
</reference>
<evidence type="ECO:0000256" key="1">
    <source>
        <dbReference type="SAM" id="MobiDB-lite"/>
    </source>
</evidence>
<dbReference type="Proteomes" id="UP000001519">
    <property type="component" value="Chromosome 3"/>
</dbReference>